<accession>A0A9P6TVT8</accession>
<comment type="cofactor">
    <cofactor evidence="1">
        <name>Mg(2+)</name>
        <dbReference type="ChEBI" id="CHEBI:18420"/>
    </cofactor>
</comment>
<keyword evidence="15" id="KW-1185">Reference proteome</keyword>
<dbReference type="GO" id="GO:0004660">
    <property type="term" value="F:protein farnesyltransferase activity"/>
    <property type="evidence" value="ECO:0007669"/>
    <property type="project" value="UniProtKB-EC"/>
</dbReference>
<evidence type="ECO:0000256" key="2">
    <source>
        <dbReference type="ARBA" id="ARBA00006734"/>
    </source>
</evidence>
<dbReference type="Proteomes" id="UP000726737">
    <property type="component" value="Unassembled WGS sequence"/>
</dbReference>
<dbReference type="PANTHER" id="PTHR11129:SF1">
    <property type="entry name" value="PROTEIN FARNESYLTRANSFERASE_GERANYLGERANYLTRANSFERASE TYPE-1 SUBUNIT ALPHA"/>
    <property type="match status" value="1"/>
</dbReference>
<comment type="similarity">
    <text evidence="2">Belongs to the protein prenyltransferase subunit alpha family.</text>
</comment>
<name>A0A9P6TVT8_9FUNG</name>
<keyword evidence="8" id="KW-0460">Magnesium</keyword>
<evidence type="ECO:0000256" key="4">
    <source>
        <dbReference type="ARBA" id="ARBA00012702"/>
    </source>
</evidence>
<keyword evidence="7" id="KW-0677">Repeat</keyword>
<evidence type="ECO:0000256" key="8">
    <source>
        <dbReference type="ARBA" id="ARBA00022842"/>
    </source>
</evidence>
<evidence type="ECO:0000256" key="11">
    <source>
        <dbReference type="ARBA" id="ARBA00042436"/>
    </source>
</evidence>
<dbReference type="GO" id="GO:0005965">
    <property type="term" value="C:protein farnesyltransferase complex"/>
    <property type="evidence" value="ECO:0007669"/>
    <property type="project" value="TreeGrafter"/>
</dbReference>
<dbReference type="Gene3D" id="1.25.40.120">
    <property type="entry name" value="Protein prenylyltransferase"/>
    <property type="match status" value="1"/>
</dbReference>
<evidence type="ECO:0000256" key="10">
    <source>
        <dbReference type="ARBA" id="ARBA00041392"/>
    </source>
</evidence>
<evidence type="ECO:0000313" key="15">
    <source>
        <dbReference type="Proteomes" id="UP000726737"/>
    </source>
</evidence>
<evidence type="ECO:0000256" key="3">
    <source>
        <dbReference type="ARBA" id="ARBA00012700"/>
    </source>
</evidence>
<dbReference type="Pfam" id="PF01239">
    <property type="entry name" value="PPTA"/>
    <property type="match status" value="5"/>
</dbReference>
<proteinExistence type="inferred from homology"/>
<protein>
    <recommendedName>
        <fullName evidence="9">Protein farnesyltransferase/geranylgeranyltransferase type-1 subunit alpha</fullName>
        <ecNumber evidence="4">2.5.1.58</ecNumber>
        <ecNumber evidence="3">2.5.1.59</ecNumber>
    </recommendedName>
    <alternativeName>
        <fullName evidence="12">CAAX farnesyltransferase subunit alpha</fullName>
    </alternativeName>
    <alternativeName>
        <fullName evidence="11">FTase-alpha</fullName>
    </alternativeName>
    <alternativeName>
        <fullName evidence="10">Ras proteins prenyltransferase subunit alpha</fullName>
    </alternativeName>
    <alternativeName>
        <fullName evidence="13">Type I protein geranyl-geranyltransferase subunit alpha</fullName>
    </alternativeName>
</protein>
<dbReference type="InterPro" id="IPR002088">
    <property type="entry name" value="Prenyl_trans_a"/>
</dbReference>
<evidence type="ECO:0000256" key="13">
    <source>
        <dbReference type="ARBA" id="ARBA00043219"/>
    </source>
</evidence>
<dbReference type="EMBL" id="JAAAJA010000916">
    <property type="protein sequence ID" value="KAG0248820.1"/>
    <property type="molecule type" value="Genomic_DNA"/>
</dbReference>
<keyword evidence="6" id="KW-0808">Transferase</keyword>
<evidence type="ECO:0000256" key="6">
    <source>
        <dbReference type="ARBA" id="ARBA00022679"/>
    </source>
</evidence>
<dbReference type="PANTHER" id="PTHR11129">
    <property type="entry name" value="PROTEIN FARNESYLTRANSFERASE ALPHA SUBUNIT/RAB GERANYLGERANYL TRANSFERASE ALPHA SUBUNIT"/>
    <property type="match status" value="1"/>
</dbReference>
<reference evidence="14" key="1">
    <citation type="journal article" date="2020" name="Fungal Divers.">
        <title>Resolving the Mortierellaceae phylogeny through synthesis of multi-gene phylogenetics and phylogenomics.</title>
        <authorList>
            <person name="Vandepol N."/>
            <person name="Liber J."/>
            <person name="Desiro A."/>
            <person name="Na H."/>
            <person name="Kennedy M."/>
            <person name="Barry K."/>
            <person name="Grigoriev I.V."/>
            <person name="Miller A.N."/>
            <person name="O'Donnell K."/>
            <person name="Stajich J.E."/>
            <person name="Bonito G."/>
        </authorList>
    </citation>
    <scope>NUCLEOTIDE SEQUENCE</scope>
    <source>
        <strain evidence="14">KOD948</strain>
    </source>
</reference>
<evidence type="ECO:0000313" key="14">
    <source>
        <dbReference type="EMBL" id="KAG0248820.1"/>
    </source>
</evidence>
<evidence type="ECO:0000256" key="7">
    <source>
        <dbReference type="ARBA" id="ARBA00022737"/>
    </source>
</evidence>
<dbReference type="EC" id="2.5.1.58" evidence="4"/>
<evidence type="ECO:0000256" key="12">
    <source>
        <dbReference type="ARBA" id="ARBA00043086"/>
    </source>
</evidence>
<gene>
    <name evidence="14" type="primary">RAM2</name>
    <name evidence="14" type="ORF">BG011_009874</name>
</gene>
<organism evidence="14 15">
    <name type="scientific">Mortierella polycephala</name>
    <dbReference type="NCBI Taxonomy" id="41804"/>
    <lineage>
        <taxon>Eukaryota</taxon>
        <taxon>Fungi</taxon>
        <taxon>Fungi incertae sedis</taxon>
        <taxon>Mucoromycota</taxon>
        <taxon>Mortierellomycotina</taxon>
        <taxon>Mortierellomycetes</taxon>
        <taxon>Mortierellales</taxon>
        <taxon>Mortierellaceae</taxon>
        <taxon>Mortierella</taxon>
    </lineage>
</organism>
<dbReference type="PROSITE" id="PS51147">
    <property type="entry name" value="PFTA"/>
    <property type="match status" value="5"/>
</dbReference>
<dbReference type="GO" id="GO:0005953">
    <property type="term" value="C:CAAX-protein geranylgeranyltransferase complex"/>
    <property type="evidence" value="ECO:0007669"/>
    <property type="project" value="TreeGrafter"/>
</dbReference>
<keyword evidence="5" id="KW-0637">Prenyltransferase</keyword>
<comment type="caution">
    <text evidence="14">The sequence shown here is derived from an EMBL/GenBank/DDBJ whole genome shotgun (WGS) entry which is preliminary data.</text>
</comment>
<sequence>MEYEEETVPFYEKPEWSDVVPIPQDDGPNPLVPIAYTKEYSTTMDYFRAITRAQEQSERALELTEIVIGLSPSHYTVWHYRQNLLKALNKDLNKELEWVRNMIEEHPKSYQIWHHRQVVVEHNSIQLLPHPSDNSASLTGISTSDATTTLTIPYQVLDENQKQTVRDTVRLELEVIAETLLEDSKNHHAWSYRQWVLSHFGPGPWWEEELEYIDDLLTVDVRNNSAWNQRFFVISQGPSVLSEDIVDREVAYAKKKIERTPSNESPWTYLAGVLNKAKRPLPEIKEFCEDLLALPRANFSPHLHSTLLDIYEQEAKEQKRAESLERAKEEAIMLAEKVDTIRSKYWNWRKSQLKSIILEA</sequence>
<dbReference type="OrthoDB" id="10255768at2759"/>
<evidence type="ECO:0000256" key="5">
    <source>
        <dbReference type="ARBA" id="ARBA00022602"/>
    </source>
</evidence>
<evidence type="ECO:0000256" key="9">
    <source>
        <dbReference type="ARBA" id="ARBA00040965"/>
    </source>
</evidence>
<evidence type="ECO:0000256" key="1">
    <source>
        <dbReference type="ARBA" id="ARBA00001946"/>
    </source>
</evidence>
<dbReference type="SUPFAM" id="SSF48439">
    <property type="entry name" value="Protein prenylyltransferase"/>
    <property type="match status" value="1"/>
</dbReference>
<dbReference type="GO" id="GO:0004662">
    <property type="term" value="F:CAAX-protein geranylgeranyltransferase activity"/>
    <property type="evidence" value="ECO:0007669"/>
    <property type="project" value="UniProtKB-EC"/>
</dbReference>
<dbReference type="AlphaFoldDB" id="A0A9P6TVT8"/>
<dbReference type="EC" id="2.5.1.59" evidence="3"/>